<dbReference type="Proteomes" id="UP001063166">
    <property type="component" value="Unassembled WGS sequence"/>
</dbReference>
<name>A0A9P3URC6_LYOSH</name>
<keyword evidence="2" id="KW-1185">Reference proteome</keyword>
<accession>A0A9P3URC6</accession>
<gene>
    <name evidence="1" type="ORF">LshimejAT787_0904000</name>
</gene>
<reference evidence="1" key="1">
    <citation type="submission" date="2022-07" db="EMBL/GenBank/DDBJ databases">
        <title>The genome of Lyophyllum shimeji provides insight into the initial evolution of ectomycorrhizal fungal genome.</title>
        <authorList>
            <person name="Kobayashi Y."/>
            <person name="Shibata T."/>
            <person name="Hirakawa H."/>
            <person name="Shigenobu S."/>
            <person name="Nishiyama T."/>
            <person name="Yamada A."/>
            <person name="Hasebe M."/>
            <person name="Kawaguchi M."/>
        </authorList>
    </citation>
    <scope>NUCLEOTIDE SEQUENCE</scope>
    <source>
        <strain evidence="1">AT787</strain>
    </source>
</reference>
<comment type="caution">
    <text evidence="1">The sequence shown here is derived from an EMBL/GenBank/DDBJ whole genome shotgun (WGS) entry which is preliminary data.</text>
</comment>
<dbReference type="InterPro" id="IPR011008">
    <property type="entry name" value="Dimeric_a/b-barrel"/>
</dbReference>
<organism evidence="1 2">
    <name type="scientific">Lyophyllum shimeji</name>
    <name type="common">Hon-shimeji</name>
    <name type="synonym">Tricholoma shimeji</name>
    <dbReference type="NCBI Taxonomy" id="47721"/>
    <lineage>
        <taxon>Eukaryota</taxon>
        <taxon>Fungi</taxon>
        <taxon>Dikarya</taxon>
        <taxon>Basidiomycota</taxon>
        <taxon>Agaricomycotina</taxon>
        <taxon>Agaricomycetes</taxon>
        <taxon>Agaricomycetidae</taxon>
        <taxon>Agaricales</taxon>
        <taxon>Tricholomatineae</taxon>
        <taxon>Lyophyllaceae</taxon>
        <taxon>Lyophyllum</taxon>
    </lineage>
</organism>
<sequence length="246" mass="28335">MATCKTLDSPHGLIFVYSDPGCNVSEEEFSDWYDNEHIPPRLCVPGVLSASRYKAADSQSPSWLALYDITSPDVTQSPEYKGLIPNASAREKRIMAELGSINRRVYEHVLSYIHPTTSLSSLPGRYVFAVHMKVTLQGEEEFNRWYNEEHMVMLSRMPGWLCGRRYRLVESVSRGVKREPAEDEKPQAEYLAIHELEMQGFMGLPEFRAAIQTPWRERVMKTVTYSELRRIDTSSVIYPDYVTCRI</sequence>
<proteinExistence type="predicted"/>
<protein>
    <submittedName>
        <fullName evidence="1">Uncharacterized protein</fullName>
    </submittedName>
</protein>
<dbReference type="AlphaFoldDB" id="A0A9P3URC6"/>
<evidence type="ECO:0000313" key="1">
    <source>
        <dbReference type="EMBL" id="GLB41185.1"/>
    </source>
</evidence>
<dbReference type="SUPFAM" id="SSF54909">
    <property type="entry name" value="Dimeric alpha+beta barrel"/>
    <property type="match status" value="1"/>
</dbReference>
<evidence type="ECO:0000313" key="2">
    <source>
        <dbReference type="Proteomes" id="UP001063166"/>
    </source>
</evidence>
<dbReference type="OrthoDB" id="2851338at2759"/>
<dbReference type="EMBL" id="BRPK01000009">
    <property type="protein sequence ID" value="GLB41185.1"/>
    <property type="molecule type" value="Genomic_DNA"/>
</dbReference>